<dbReference type="OrthoDB" id="8122776at2759"/>
<dbReference type="InParanoid" id="A0A1W4XQG0"/>
<feature type="signal peptide" evidence="3">
    <location>
        <begin position="1"/>
        <end position="15"/>
    </location>
</feature>
<reference evidence="5" key="1">
    <citation type="submission" date="2025-08" db="UniProtKB">
        <authorList>
            <consortium name="RefSeq"/>
        </authorList>
    </citation>
    <scope>IDENTIFICATION</scope>
    <source>
        <tissue evidence="5">Entire body</tissue>
    </source>
</reference>
<dbReference type="KEGG" id="apln:108743902"/>
<name>A0A1W4XQG0_AGRPL</name>
<gene>
    <name evidence="5" type="primary">LOC108743902</name>
</gene>
<sequence length="296" mass="32686">MLPLLLTLFFTSARCSTSRKGRDTYLAAYKDSHGGSVNVIDKGTQIDRGPLPSGPSGFGAPQNPYPGPVQNYGPPQQNYGPPRPPVYQPPQPTYGPPIQPFYGPPPQPVYGPPQPVYGPPQIHVYGPPPPPPSNGHSPVHVHNYPPQVNFPKTYGLSGLIEKFKLKLNILTILKILLKIALFKKLVAFMGIIFLLLFIPWIKDHAIHPTENNGGNGGDIIDEPDEMMEYKKFSNQPSDFYLNNLAGYVHEALDKFGKINNRDKNCESIYCKVIKIGDGINQTNSSAKLAKAYLQEE</sequence>
<keyword evidence="3" id="KW-0732">Signal</keyword>
<dbReference type="RefSeq" id="XP_018335007.1">
    <property type="nucleotide sequence ID" value="XM_018479505.2"/>
</dbReference>
<feature type="compositionally biased region" description="Low complexity" evidence="1">
    <location>
        <begin position="71"/>
        <end position="80"/>
    </location>
</feature>
<feature type="compositionally biased region" description="Pro residues" evidence="1">
    <location>
        <begin position="81"/>
        <end position="94"/>
    </location>
</feature>
<keyword evidence="4" id="KW-1185">Reference proteome</keyword>
<protein>
    <submittedName>
        <fullName evidence="5">Wiskott-Aldrich syndrome protein</fullName>
    </submittedName>
</protein>
<keyword evidence="2" id="KW-0812">Transmembrane</keyword>
<feature type="region of interest" description="Disordered" evidence="1">
    <location>
        <begin position="34"/>
        <end position="94"/>
    </location>
</feature>
<organism evidence="4 5">
    <name type="scientific">Agrilus planipennis</name>
    <name type="common">Emerald ash borer</name>
    <name type="synonym">Agrilus marcopoli</name>
    <dbReference type="NCBI Taxonomy" id="224129"/>
    <lineage>
        <taxon>Eukaryota</taxon>
        <taxon>Metazoa</taxon>
        <taxon>Ecdysozoa</taxon>
        <taxon>Arthropoda</taxon>
        <taxon>Hexapoda</taxon>
        <taxon>Insecta</taxon>
        <taxon>Pterygota</taxon>
        <taxon>Neoptera</taxon>
        <taxon>Endopterygota</taxon>
        <taxon>Coleoptera</taxon>
        <taxon>Polyphaga</taxon>
        <taxon>Elateriformia</taxon>
        <taxon>Buprestoidea</taxon>
        <taxon>Buprestidae</taxon>
        <taxon>Agrilinae</taxon>
        <taxon>Agrilus</taxon>
    </lineage>
</organism>
<keyword evidence="2" id="KW-1133">Transmembrane helix</keyword>
<proteinExistence type="predicted"/>
<keyword evidence="2" id="KW-0472">Membrane</keyword>
<accession>A0A1W4XQG0</accession>
<dbReference type="GeneID" id="108743902"/>
<dbReference type="STRING" id="224129.A0A1W4XQG0"/>
<dbReference type="AlphaFoldDB" id="A0A1W4XQG0"/>
<evidence type="ECO:0000256" key="2">
    <source>
        <dbReference type="SAM" id="Phobius"/>
    </source>
</evidence>
<evidence type="ECO:0000313" key="5">
    <source>
        <dbReference type="RefSeq" id="XP_018335007.1"/>
    </source>
</evidence>
<feature type="chain" id="PRO_5012438920" evidence="3">
    <location>
        <begin position="16"/>
        <end position="296"/>
    </location>
</feature>
<dbReference type="Proteomes" id="UP000192223">
    <property type="component" value="Unplaced"/>
</dbReference>
<feature type="transmembrane region" description="Helical" evidence="2">
    <location>
        <begin position="175"/>
        <end position="198"/>
    </location>
</feature>
<evidence type="ECO:0000256" key="3">
    <source>
        <dbReference type="SAM" id="SignalP"/>
    </source>
</evidence>
<evidence type="ECO:0000313" key="4">
    <source>
        <dbReference type="Proteomes" id="UP000192223"/>
    </source>
</evidence>
<evidence type="ECO:0000256" key="1">
    <source>
        <dbReference type="SAM" id="MobiDB-lite"/>
    </source>
</evidence>